<accession>A0A3S3QA57</accession>
<dbReference type="InterPro" id="IPR006594">
    <property type="entry name" value="LisH"/>
</dbReference>
<reference evidence="2 3" key="1">
    <citation type="journal article" date="2019" name="Nat. Plants">
        <title>Stout camphor tree genome fills gaps in understanding of flowering plant genome evolution.</title>
        <authorList>
            <person name="Chaw S.M."/>
            <person name="Liu Y.C."/>
            <person name="Wu Y.W."/>
            <person name="Wang H.Y."/>
            <person name="Lin C.I."/>
            <person name="Wu C.S."/>
            <person name="Ke H.M."/>
            <person name="Chang L.Y."/>
            <person name="Hsu C.Y."/>
            <person name="Yang H.T."/>
            <person name="Sudianto E."/>
            <person name="Hsu M.H."/>
            <person name="Wu K.P."/>
            <person name="Wang L.N."/>
            <person name="Leebens-Mack J.H."/>
            <person name="Tsai I.J."/>
        </authorList>
    </citation>
    <scope>NUCLEOTIDE SEQUENCE [LARGE SCALE GENOMIC DNA]</scope>
    <source>
        <strain evidence="3">cv. Chaw 1501</strain>
        <tissue evidence="2">Young leaves</tissue>
    </source>
</reference>
<dbReference type="Proteomes" id="UP000283530">
    <property type="component" value="Unassembled WGS sequence"/>
</dbReference>
<dbReference type="EMBL" id="QPKB01000004">
    <property type="protein sequence ID" value="RWR81561.1"/>
    <property type="molecule type" value="Genomic_DNA"/>
</dbReference>
<dbReference type="AlphaFoldDB" id="A0A3S3QA57"/>
<feature type="compositionally biased region" description="Basic and acidic residues" evidence="1">
    <location>
        <begin position="1"/>
        <end position="10"/>
    </location>
</feature>
<sequence>MREEKIDQKMGKGSKARKAEEVGKGKVSPVQVALIVERYLSDNNYSNTLSLFRSEASLLIFQAKGKQLPKGLLSLDAMLDEYIRLKGQKVILDQEKSRVEKLLRGMQNVMQAYSMGEIISPPMAATTTPAPHTGPRNGLPATGNPSYNTPTASLAPMLPSPVLESINYSTPIANLPFNNKRKASRLVSDGSPAVNNSCMQLAANPPLTTEGPEIPSKATNTITNCRTVRQFSAVQSTSSTHTAVHGSSIAKSLFKQPHQSQTPCPKTPPLALPSQSDKSVSPPESSSLVHSTNSSTSQENTACCHIISSETFVRSPFKCTNCYSTDGRHSVLCSPKSSQKRLNKREHIKGRLDFNDLNRPMGLENVNVSSLDTVDEMSEIFDIDLSTFDALGTDFSLSELLDIDLESEETCPSFQQPVDPSIDLNTGSKHESGNGGSDSIQASSEPSSSAKAVLRGRDTNRQGPDSLTLVKSITQSIKIVSPVKNRCSSSSEKEN</sequence>
<evidence type="ECO:0000256" key="1">
    <source>
        <dbReference type="SAM" id="MobiDB-lite"/>
    </source>
</evidence>
<gene>
    <name evidence="2" type="ORF">CKAN_01024800</name>
</gene>
<dbReference type="OrthoDB" id="1939654at2759"/>
<feature type="compositionally biased region" description="Low complexity" evidence="1">
    <location>
        <begin position="437"/>
        <end position="452"/>
    </location>
</feature>
<feature type="region of interest" description="Disordered" evidence="1">
    <location>
        <begin position="1"/>
        <end position="22"/>
    </location>
</feature>
<proteinExistence type="predicted"/>
<feature type="region of interest" description="Disordered" evidence="1">
    <location>
        <begin position="411"/>
        <end position="468"/>
    </location>
</feature>
<dbReference type="PROSITE" id="PS50896">
    <property type="entry name" value="LISH"/>
    <property type="match status" value="1"/>
</dbReference>
<comment type="caution">
    <text evidence="2">The sequence shown here is derived from an EMBL/GenBank/DDBJ whole genome shotgun (WGS) entry which is preliminary data.</text>
</comment>
<name>A0A3S3QA57_9MAGN</name>
<evidence type="ECO:0000313" key="2">
    <source>
        <dbReference type="EMBL" id="RWR81561.1"/>
    </source>
</evidence>
<dbReference type="PANTHER" id="PTHR35117">
    <property type="entry name" value="MYOSIN-M HEAVY PROTEIN"/>
    <property type="match status" value="1"/>
</dbReference>
<evidence type="ECO:0000313" key="3">
    <source>
        <dbReference type="Proteomes" id="UP000283530"/>
    </source>
</evidence>
<feature type="region of interest" description="Disordered" evidence="1">
    <location>
        <begin position="254"/>
        <end position="296"/>
    </location>
</feature>
<protein>
    <submittedName>
        <fullName evidence="2">Polycystic kidney disease protein 1-like protein 3</fullName>
    </submittedName>
</protein>
<organism evidence="2 3">
    <name type="scientific">Cinnamomum micranthum f. kanehirae</name>
    <dbReference type="NCBI Taxonomy" id="337451"/>
    <lineage>
        <taxon>Eukaryota</taxon>
        <taxon>Viridiplantae</taxon>
        <taxon>Streptophyta</taxon>
        <taxon>Embryophyta</taxon>
        <taxon>Tracheophyta</taxon>
        <taxon>Spermatophyta</taxon>
        <taxon>Magnoliopsida</taxon>
        <taxon>Magnoliidae</taxon>
        <taxon>Laurales</taxon>
        <taxon>Lauraceae</taxon>
        <taxon>Cinnamomum</taxon>
    </lineage>
</organism>
<feature type="compositionally biased region" description="Low complexity" evidence="1">
    <location>
        <begin position="274"/>
        <end position="296"/>
    </location>
</feature>
<feature type="compositionally biased region" description="Polar residues" evidence="1">
    <location>
        <begin position="411"/>
        <end position="427"/>
    </location>
</feature>
<dbReference type="PANTHER" id="PTHR35117:SF1">
    <property type="entry name" value="MYOSIN-M HEAVY PROTEIN"/>
    <property type="match status" value="1"/>
</dbReference>
<keyword evidence="3" id="KW-1185">Reference proteome</keyword>